<reference evidence="1 2" key="1">
    <citation type="submission" date="2015-09" db="EMBL/GenBank/DDBJ databases">
        <title>Draft Genome Sequence of Bradyrhizobium manausense Strain BR 3351T, a Novel Symbiotic Nitrogen-Fixing Alphaproteobacterium Isolated from Brazilian Amazon Rain Forest.</title>
        <authorList>
            <person name="De Araujo J.L."/>
            <person name="Zilli J.E."/>
        </authorList>
    </citation>
    <scope>NUCLEOTIDE SEQUENCE [LARGE SCALE GENOMIC DNA]</scope>
    <source>
        <strain evidence="1 2">BR3351</strain>
    </source>
</reference>
<accession>A0A0R3D1P3</accession>
<dbReference type="RefSeq" id="WP_057756747.1">
    <property type="nucleotide sequence ID" value="NZ_LJYG01000108.1"/>
</dbReference>
<dbReference type="AlphaFoldDB" id="A0A0R3D1P3"/>
<comment type="caution">
    <text evidence="1">The sequence shown here is derived from an EMBL/GenBank/DDBJ whole genome shotgun (WGS) entry which is preliminary data.</text>
</comment>
<name>A0A0R3D1P3_9BRAD</name>
<gene>
    <name evidence="1" type="ORF">AOQ71_33230</name>
</gene>
<organism evidence="1 2">
    <name type="scientific">Bradyrhizobium manausense</name>
    <dbReference type="NCBI Taxonomy" id="989370"/>
    <lineage>
        <taxon>Bacteria</taxon>
        <taxon>Pseudomonadati</taxon>
        <taxon>Pseudomonadota</taxon>
        <taxon>Alphaproteobacteria</taxon>
        <taxon>Hyphomicrobiales</taxon>
        <taxon>Nitrobacteraceae</taxon>
        <taxon>Bradyrhizobium</taxon>
    </lineage>
</organism>
<keyword evidence="2" id="KW-1185">Reference proteome</keyword>
<proteinExistence type="predicted"/>
<dbReference type="OrthoDB" id="678471at2"/>
<evidence type="ECO:0000313" key="2">
    <source>
        <dbReference type="Proteomes" id="UP000051936"/>
    </source>
</evidence>
<sequence length="69" mass="8117">MASAADRDPRHHTQKMQKALHDIRNHLREDIQKVDEPQLKAMFETSAEVLGGLEKAFKDYEQKNEKAWR</sequence>
<dbReference type="Proteomes" id="UP000051936">
    <property type="component" value="Unassembled WGS sequence"/>
</dbReference>
<evidence type="ECO:0000313" key="1">
    <source>
        <dbReference type="EMBL" id="KRQ03553.1"/>
    </source>
</evidence>
<protein>
    <submittedName>
        <fullName evidence="1">Uncharacterized protein</fullName>
    </submittedName>
</protein>
<dbReference type="EMBL" id="LJYG01000108">
    <property type="protein sequence ID" value="KRQ03553.1"/>
    <property type="molecule type" value="Genomic_DNA"/>
</dbReference>